<evidence type="ECO:0000313" key="7">
    <source>
        <dbReference type="EMBL" id="QTA91065.1"/>
    </source>
</evidence>
<evidence type="ECO:0000256" key="1">
    <source>
        <dbReference type="ARBA" id="ARBA00001966"/>
    </source>
</evidence>
<dbReference type="SUPFAM" id="SSF53067">
    <property type="entry name" value="Actin-like ATPase domain"/>
    <property type="match status" value="2"/>
</dbReference>
<dbReference type="InterPro" id="IPR018709">
    <property type="entry name" value="CoA_activase_DUF2229"/>
</dbReference>
<dbReference type="CDD" id="cd24034">
    <property type="entry name" value="ASKHA_NBD_O66634-like_rpt1"/>
    <property type="match status" value="1"/>
</dbReference>
<dbReference type="InterPro" id="IPR043129">
    <property type="entry name" value="ATPase_NBD"/>
</dbReference>
<evidence type="ECO:0000259" key="6">
    <source>
        <dbReference type="Pfam" id="PF09989"/>
    </source>
</evidence>
<dbReference type="EMBL" id="CP061800">
    <property type="protein sequence ID" value="QTA91065.1"/>
    <property type="molecule type" value="Genomic_DNA"/>
</dbReference>
<dbReference type="Pfam" id="PF01869">
    <property type="entry name" value="BcrAD_BadFG"/>
    <property type="match status" value="2"/>
</dbReference>
<evidence type="ECO:0000259" key="5">
    <source>
        <dbReference type="Pfam" id="PF01869"/>
    </source>
</evidence>
<dbReference type="Proteomes" id="UP000663722">
    <property type="component" value="Chromosome"/>
</dbReference>
<dbReference type="KEGG" id="dmm:dnm_071300"/>
<keyword evidence="4" id="KW-0411">Iron-sulfur</keyword>
<dbReference type="NCBIfam" id="TIGR00241">
    <property type="entry name" value="CoA_E_activ"/>
    <property type="match status" value="1"/>
</dbReference>
<feature type="domain" description="ATPase BadF/BadG/BcrA/BcrD type" evidence="5">
    <location>
        <begin position="333"/>
        <end position="583"/>
    </location>
</feature>
<proteinExistence type="predicted"/>
<evidence type="ECO:0000313" key="8">
    <source>
        <dbReference type="Proteomes" id="UP000663722"/>
    </source>
</evidence>
<sequence length="1428" mass="160067">MRLRSNILGIDIGSVSISVAEINPRREIVRTAYQFHHGNITENLRCVLNNFSVSEICGIASTSSTPSVIFVNKQYDNRISIIAAARHFHDRVGAVLVVGGEKFGLISFDEDGNYLNFKANTSCAAGTGSFLDQQAKRLNIGGIEELSEIAFRNKGPIPKIASRCAVFAKTDLVHAQQEGYTLAAICDGLCHGLAKNIADTLFAGEKLNAPVIFTGGVSKNRAVVRHIQAIIGKEVILDKIAAYGAVGAAFNLLDEIHLQKPLQITSGDEILIHKAVEKKYFYDPLELKYADYPEFHSVETYEYTAYDSADSDPVEVDIYEVLKSSHKYEVCMGIDIGSTSTKAILVNKDHAVLAGFYTRTAGRPVNALQKLFAAFEDMVQRKGINLQIIGSGTTGSGRKFIGKLIGADIVTDEITAHARAACELNPDVDTIIEIGGQDSKFTTLKNGRVTFSVMNTVCAAGTGSFIEEQAQKLGCPLSEYSARAVRRRSPIASDRCTVFMERDMNHYLSEGYAVNEVLASVLHSVRENYLTKVAVESSIGETIFFQGATAKNKALVAAFEQKLQKPIYVSEYCHLTGALGVALTLLDQGISDTKFRGTGLWKQHIPIQSEVCQLCTNHCKITLADVGKERIAYGFLCGRDYDTQKYVNNNLSGFDLLRERRKVFSFKRRKDYQEGVTIGIPAGLHLLEDLPFWKKFFDKLSVRTITSEQYNDAIKEGKQIANAEFCAPMAALHAHVKYLTERSDYIFLPVSIEKKSGEKGVRRQYCYYTQFSSALVSAVAQNSGSPKFSQKNRVLMPLVHYLYNSFHTKVQLYNMLKSVSALGISFFDVSAAYDTALEFRDSCLQTLKNTYKRESRKTSDLHVVLLGRPYTILSRSMNKGIPDIFASLGVKAFFQDMLSYEKEDIKSLEPLLNELHWHYASKILEAAEVVAQSETAYPVFVTSFRCSPDAFVLEYFKKLMGDHEKPYLILQLDEHDSSVGYETRIEAAIRAFRNHYAQTLQTSEAAETRKLAELCPSLIPVREKQVSDKTLLIPNWDNIALKLLVANLRKEGIDARLLEESETSIQKSLRHNTGQCIPLNIMAQEFIDYVETHNLDPARTVLWTIHSWVACNIRLFPHHIKTILNDYGNGMEKAGVYAGGLAFMDISVKLPVNNYFAYMFGGLIRKMGCRIRPYEKKKGETDRIIKKSVDVLTDAFSGNRSKTDALDEVVSWFEGIDVTTESGSRPKVAIFGDLYVRDNDVINQNLIHFIEENGGEVITTPYSEYARMVIGSYFRKWFFEGHYLSLISSKAMMTAVTTIEKTYYRYFERILKEPQPEYHESSEKILSEYNVRIENTGESMDNILKIFHIKKQYPDVSLFVQTSPAFCCPSLVTEAMAKDIERITGIPIVSVTYDGTGGMKNDVIIPYLRYPRKSRTDKSYRYVSQAGA</sequence>
<dbReference type="PANTHER" id="PTHR32329">
    <property type="entry name" value="BIFUNCTIONAL PROTEIN [INCLUDES 2-HYDROXYACYL-COA DEHYDRATASE (N-TER) AND ITS ACTIVATOR DOMAIN (C_TERM)-RELATED"/>
    <property type="match status" value="1"/>
</dbReference>
<dbReference type="CDD" id="cd24035">
    <property type="entry name" value="ASKHA_NBD_O66634-like_rpt2"/>
    <property type="match status" value="1"/>
</dbReference>
<dbReference type="InterPro" id="IPR008275">
    <property type="entry name" value="CoA_E_activase_dom"/>
</dbReference>
<feature type="domain" description="DUF2229" evidence="6">
    <location>
        <begin position="677"/>
        <end position="898"/>
    </location>
</feature>
<evidence type="ECO:0000256" key="2">
    <source>
        <dbReference type="ARBA" id="ARBA00022723"/>
    </source>
</evidence>
<evidence type="ECO:0000256" key="3">
    <source>
        <dbReference type="ARBA" id="ARBA00023004"/>
    </source>
</evidence>
<dbReference type="InterPro" id="IPR051805">
    <property type="entry name" value="Dehydratase_Activator_Redct"/>
</dbReference>
<keyword evidence="8" id="KW-1185">Reference proteome</keyword>
<dbReference type="PANTHER" id="PTHR32329:SF2">
    <property type="entry name" value="BIFUNCTIONAL PROTEIN [INCLUDES 2-HYDROXYACYL-COA DEHYDRATASE (N-TER) AND ITS ACTIVATOR DOMAIN (C_TERM)"/>
    <property type="match status" value="1"/>
</dbReference>
<dbReference type="Pfam" id="PF09989">
    <property type="entry name" value="DUF2229"/>
    <property type="match status" value="1"/>
</dbReference>
<keyword evidence="2" id="KW-0479">Metal-binding</keyword>
<gene>
    <name evidence="7" type="ORF">dnm_071300</name>
</gene>
<keyword evidence="3" id="KW-0408">Iron</keyword>
<evidence type="ECO:0000256" key="4">
    <source>
        <dbReference type="ARBA" id="ARBA00023014"/>
    </source>
</evidence>
<accession>A0A975GRM0</accession>
<protein>
    <submittedName>
        <fullName evidence="7">CoA enzyme activase domain-containing protein</fullName>
    </submittedName>
</protein>
<organism evidence="7 8">
    <name type="scientific">Desulfonema magnum</name>
    <dbReference type="NCBI Taxonomy" id="45655"/>
    <lineage>
        <taxon>Bacteria</taxon>
        <taxon>Pseudomonadati</taxon>
        <taxon>Thermodesulfobacteriota</taxon>
        <taxon>Desulfobacteria</taxon>
        <taxon>Desulfobacterales</taxon>
        <taxon>Desulfococcaceae</taxon>
        <taxon>Desulfonema</taxon>
    </lineage>
</organism>
<dbReference type="GO" id="GO:0051536">
    <property type="term" value="F:iron-sulfur cluster binding"/>
    <property type="evidence" value="ECO:0007669"/>
    <property type="project" value="UniProtKB-KW"/>
</dbReference>
<comment type="cofactor">
    <cofactor evidence="1">
        <name>[4Fe-4S] cluster</name>
        <dbReference type="ChEBI" id="CHEBI:49883"/>
    </cofactor>
</comment>
<reference evidence="7" key="1">
    <citation type="journal article" date="2021" name="Microb. Physiol.">
        <title>Proteogenomic Insights into the Physiology of Marine, Sulfate-Reducing, Filamentous Desulfonema limicola and Desulfonema magnum.</title>
        <authorList>
            <person name="Schnaars V."/>
            <person name="Wohlbrand L."/>
            <person name="Scheve S."/>
            <person name="Hinrichs C."/>
            <person name="Reinhardt R."/>
            <person name="Rabus R."/>
        </authorList>
    </citation>
    <scope>NUCLEOTIDE SEQUENCE</scope>
    <source>
        <strain evidence="7">4be13</strain>
    </source>
</reference>
<dbReference type="InterPro" id="IPR002731">
    <property type="entry name" value="ATPase_BadF"/>
</dbReference>
<name>A0A975GRM0_9BACT</name>
<dbReference type="GO" id="GO:0046872">
    <property type="term" value="F:metal ion binding"/>
    <property type="evidence" value="ECO:0007669"/>
    <property type="project" value="UniProtKB-KW"/>
</dbReference>
<dbReference type="Gene3D" id="3.30.420.40">
    <property type="match status" value="4"/>
</dbReference>
<dbReference type="RefSeq" id="WP_207679002.1">
    <property type="nucleotide sequence ID" value="NZ_CP061800.1"/>
</dbReference>
<feature type="domain" description="ATPase BadF/BadG/BcrA/BcrD type" evidence="5">
    <location>
        <begin position="89"/>
        <end position="249"/>
    </location>
</feature>